<sequence>MPNFSGPYNLARISDELTFQKAASSNLPSTFSLSFCPWHTGHKQVQRNPSFRPLTLSSDGWLYGSNGSLFLWIPPEYRDGLMFPHMQVLISRAHKVSIDLQNFVDGEEWIKCFSSELSATPSISFLSPLISIFCRNLRA</sequence>
<keyword evidence="2" id="KW-1185">Reference proteome</keyword>
<dbReference type="EMBL" id="ML769963">
    <property type="protein sequence ID" value="KAE9385619.1"/>
    <property type="molecule type" value="Genomic_DNA"/>
</dbReference>
<evidence type="ECO:0000313" key="2">
    <source>
        <dbReference type="Proteomes" id="UP000799118"/>
    </source>
</evidence>
<name>A0A6A4GIX2_9AGAR</name>
<gene>
    <name evidence="1" type="ORF">BT96DRAFT_575007</name>
</gene>
<protein>
    <submittedName>
        <fullName evidence="1">Uncharacterized protein</fullName>
    </submittedName>
</protein>
<accession>A0A6A4GIX2</accession>
<dbReference type="OrthoDB" id="6262491at2759"/>
<proteinExistence type="predicted"/>
<organism evidence="1 2">
    <name type="scientific">Gymnopus androsaceus JB14</name>
    <dbReference type="NCBI Taxonomy" id="1447944"/>
    <lineage>
        <taxon>Eukaryota</taxon>
        <taxon>Fungi</taxon>
        <taxon>Dikarya</taxon>
        <taxon>Basidiomycota</taxon>
        <taxon>Agaricomycotina</taxon>
        <taxon>Agaricomycetes</taxon>
        <taxon>Agaricomycetidae</taxon>
        <taxon>Agaricales</taxon>
        <taxon>Marasmiineae</taxon>
        <taxon>Omphalotaceae</taxon>
        <taxon>Gymnopus</taxon>
    </lineage>
</organism>
<evidence type="ECO:0000313" key="1">
    <source>
        <dbReference type="EMBL" id="KAE9385619.1"/>
    </source>
</evidence>
<dbReference type="Proteomes" id="UP000799118">
    <property type="component" value="Unassembled WGS sequence"/>
</dbReference>
<reference evidence="1" key="1">
    <citation type="journal article" date="2019" name="Environ. Microbiol.">
        <title>Fungal ecological strategies reflected in gene transcription - a case study of two litter decomposers.</title>
        <authorList>
            <person name="Barbi F."/>
            <person name="Kohler A."/>
            <person name="Barry K."/>
            <person name="Baskaran P."/>
            <person name="Daum C."/>
            <person name="Fauchery L."/>
            <person name="Ihrmark K."/>
            <person name="Kuo A."/>
            <person name="LaButti K."/>
            <person name="Lipzen A."/>
            <person name="Morin E."/>
            <person name="Grigoriev I.V."/>
            <person name="Henrissat B."/>
            <person name="Lindahl B."/>
            <person name="Martin F."/>
        </authorList>
    </citation>
    <scope>NUCLEOTIDE SEQUENCE</scope>
    <source>
        <strain evidence="1">JB14</strain>
    </source>
</reference>
<dbReference type="AlphaFoldDB" id="A0A6A4GIX2"/>